<reference evidence="1" key="2">
    <citation type="submission" date="2023-04" db="EMBL/GenBank/DDBJ databases">
        <authorList>
            <person name="Bruccoleri R.E."/>
            <person name="Oakeley E.J."/>
            <person name="Faust A.-M."/>
            <person name="Dessus-Babus S."/>
            <person name="Altorfer M."/>
            <person name="Burckhardt D."/>
            <person name="Oertli M."/>
            <person name="Naumann U."/>
            <person name="Petersen F."/>
            <person name="Wong J."/>
        </authorList>
    </citation>
    <scope>NUCLEOTIDE SEQUENCE</scope>
    <source>
        <strain evidence="1">GSM-AAB239-AS_SAM_17_03QT</strain>
        <tissue evidence="1">Leaf</tissue>
    </source>
</reference>
<dbReference type="EMBL" id="JANAVB010029815">
    <property type="protein sequence ID" value="KAJ6814373.1"/>
    <property type="molecule type" value="Genomic_DNA"/>
</dbReference>
<gene>
    <name evidence="1" type="ORF">M6B38_139780</name>
</gene>
<sequence>MEASFDDALVCPRRCAMALAVVRPRTAVTERREREQWRESGDVERC</sequence>
<evidence type="ECO:0000313" key="2">
    <source>
        <dbReference type="Proteomes" id="UP001140949"/>
    </source>
</evidence>
<evidence type="ECO:0000313" key="1">
    <source>
        <dbReference type="EMBL" id="KAJ6814373.1"/>
    </source>
</evidence>
<reference evidence="1" key="1">
    <citation type="journal article" date="2023" name="GigaByte">
        <title>Genome assembly of the bearded iris, Iris pallida Lam.</title>
        <authorList>
            <person name="Bruccoleri R.E."/>
            <person name="Oakeley E.J."/>
            <person name="Faust A.M.E."/>
            <person name="Altorfer M."/>
            <person name="Dessus-Babus S."/>
            <person name="Burckhardt D."/>
            <person name="Oertli M."/>
            <person name="Naumann U."/>
            <person name="Petersen F."/>
            <person name="Wong J."/>
        </authorList>
    </citation>
    <scope>NUCLEOTIDE SEQUENCE</scope>
    <source>
        <strain evidence="1">GSM-AAB239-AS_SAM_17_03QT</strain>
    </source>
</reference>
<name>A0AAX6FDW4_IRIPA</name>
<organism evidence="1 2">
    <name type="scientific">Iris pallida</name>
    <name type="common">Sweet iris</name>
    <dbReference type="NCBI Taxonomy" id="29817"/>
    <lineage>
        <taxon>Eukaryota</taxon>
        <taxon>Viridiplantae</taxon>
        <taxon>Streptophyta</taxon>
        <taxon>Embryophyta</taxon>
        <taxon>Tracheophyta</taxon>
        <taxon>Spermatophyta</taxon>
        <taxon>Magnoliopsida</taxon>
        <taxon>Liliopsida</taxon>
        <taxon>Asparagales</taxon>
        <taxon>Iridaceae</taxon>
        <taxon>Iridoideae</taxon>
        <taxon>Irideae</taxon>
        <taxon>Iris</taxon>
    </lineage>
</organism>
<dbReference type="Proteomes" id="UP001140949">
    <property type="component" value="Unassembled WGS sequence"/>
</dbReference>
<comment type="caution">
    <text evidence="1">The sequence shown here is derived from an EMBL/GenBank/DDBJ whole genome shotgun (WGS) entry which is preliminary data.</text>
</comment>
<protein>
    <submittedName>
        <fullName evidence="1">Uncharacterized protein</fullName>
    </submittedName>
</protein>
<accession>A0AAX6FDW4</accession>
<keyword evidence="2" id="KW-1185">Reference proteome</keyword>
<proteinExistence type="predicted"/>
<dbReference type="AlphaFoldDB" id="A0AAX6FDW4"/>